<dbReference type="Proteomes" id="UP001642260">
    <property type="component" value="Unassembled WGS sequence"/>
</dbReference>
<organism evidence="5 6">
    <name type="scientific">Eruca vesicaria subsp. sativa</name>
    <name type="common">Garden rocket</name>
    <name type="synonym">Eruca sativa</name>
    <dbReference type="NCBI Taxonomy" id="29727"/>
    <lineage>
        <taxon>Eukaryota</taxon>
        <taxon>Viridiplantae</taxon>
        <taxon>Streptophyta</taxon>
        <taxon>Embryophyta</taxon>
        <taxon>Tracheophyta</taxon>
        <taxon>Spermatophyta</taxon>
        <taxon>Magnoliopsida</taxon>
        <taxon>eudicotyledons</taxon>
        <taxon>Gunneridae</taxon>
        <taxon>Pentapetalae</taxon>
        <taxon>rosids</taxon>
        <taxon>malvids</taxon>
        <taxon>Brassicales</taxon>
        <taxon>Brassicaceae</taxon>
        <taxon>Brassiceae</taxon>
        <taxon>Eruca</taxon>
    </lineage>
</organism>
<gene>
    <name evidence="5" type="ORF">ERUC_LOCUS22685</name>
</gene>
<dbReference type="InterPro" id="IPR011050">
    <property type="entry name" value="Pectin_lyase_fold/virulence"/>
</dbReference>
<dbReference type="InterPro" id="IPR012334">
    <property type="entry name" value="Pectin_lyas_fold"/>
</dbReference>
<dbReference type="Pfam" id="PF01095">
    <property type="entry name" value="Pectinesterase"/>
    <property type="match status" value="1"/>
</dbReference>
<dbReference type="AlphaFoldDB" id="A0ABC8KEP6"/>
<sequence length="144" mass="16376">MRYQVCKHHLTGEVPSRGPYSKSNHPVLFRCAFDGYQDTHYAHVGEQLYRECDILGTVDFFAAAVFHMCTIRTQDPILHRVVTVTTQGAEEQNENYGFSIISSKILVYEGEEFIVVAYLGSPRKSHATVVVMETKLGHLIDPKW</sequence>
<evidence type="ECO:0000256" key="1">
    <source>
        <dbReference type="ARBA" id="ARBA00005184"/>
    </source>
</evidence>
<evidence type="ECO:0000313" key="5">
    <source>
        <dbReference type="EMBL" id="CAH8356930.1"/>
    </source>
</evidence>
<keyword evidence="2" id="KW-0378">Hydrolase</keyword>
<dbReference type="Gene3D" id="2.160.20.10">
    <property type="entry name" value="Single-stranded right-handed beta-helix, Pectin lyase-like"/>
    <property type="match status" value="1"/>
</dbReference>
<feature type="domain" description="Pectinesterase catalytic" evidence="4">
    <location>
        <begin position="22"/>
        <end position="143"/>
    </location>
</feature>
<evidence type="ECO:0000256" key="2">
    <source>
        <dbReference type="ARBA" id="ARBA00022801"/>
    </source>
</evidence>
<dbReference type="PANTHER" id="PTHR31707">
    <property type="entry name" value="PECTINESTERASE"/>
    <property type="match status" value="1"/>
</dbReference>
<evidence type="ECO:0000256" key="3">
    <source>
        <dbReference type="ARBA" id="ARBA00023085"/>
    </source>
</evidence>
<evidence type="ECO:0000259" key="4">
    <source>
        <dbReference type="Pfam" id="PF01095"/>
    </source>
</evidence>
<evidence type="ECO:0000313" key="6">
    <source>
        <dbReference type="Proteomes" id="UP001642260"/>
    </source>
</evidence>
<comment type="caution">
    <text evidence="5">The sequence shown here is derived from an EMBL/GenBank/DDBJ whole genome shotgun (WGS) entry which is preliminary data.</text>
</comment>
<dbReference type="EMBL" id="CAKOAT010224266">
    <property type="protein sequence ID" value="CAH8356930.1"/>
    <property type="molecule type" value="Genomic_DNA"/>
</dbReference>
<proteinExistence type="predicted"/>
<reference evidence="5 6" key="1">
    <citation type="submission" date="2022-03" db="EMBL/GenBank/DDBJ databases">
        <authorList>
            <person name="Macdonald S."/>
            <person name="Ahmed S."/>
            <person name="Newling K."/>
        </authorList>
    </citation>
    <scope>NUCLEOTIDE SEQUENCE [LARGE SCALE GENOMIC DNA]</scope>
</reference>
<dbReference type="InterPro" id="IPR000070">
    <property type="entry name" value="Pectinesterase_cat"/>
</dbReference>
<keyword evidence="6" id="KW-1185">Reference proteome</keyword>
<dbReference type="SUPFAM" id="SSF51126">
    <property type="entry name" value="Pectin lyase-like"/>
    <property type="match status" value="1"/>
</dbReference>
<comment type="pathway">
    <text evidence="1">Glycan metabolism; pectin degradation; 2-dehydro-3-deoxy-D-gluconate from pectin: step 1/5.</text>
</comment>
<protein>
    <recommendedName>
        <fullName evidence="4">Pectinesterase catalytic domain-containing protein</fullName>
    </recommendedName>
</protein>
<accession>A0ABC8KEP6</accession>
<keyword evidence="3" id="KW-0063">Aspartyl esterase</keyword>
<name>A0ABC8KEP6_ERUVS</name>
<dbReference type="GO" id="GO:0016787">
    <property type="term" value="F:hydrolase activity"/>
    <property type="evidence" value="ECO:0007669"/>
    <property type="project" value="UniProtKB-KW"/>
</dbReference>